<dbReference type="InterPro" id="IPR051538">
    <property type="entry name" value="Acyl-CoA_Synth/Transferase"/>
</dbReference>
<dbReference type="GO" id="GO:0043758">
    <property type="term" value="F:acetate-CoA ligase (ADP-forming) activity"/>
    <property type="evidence" value="ECO:0007669"/>
    <property type="project" value="InterPro"/>
</dbReference>
<organism evidence="5 6">
    <name type="scientific">Candidatus Dojkabacteria bacterium</name>
    <dbReference type="NCBI Taxonomy" id="2099670"/>
    <lineage>
        <taxon>Bacteria</taxon>
        <taxon>Candidatus Dojkabacteria</taxon>
    </lineage>
</organism>
<dbReference type="InterPro" id="IPR003781">
    <property type="entry name" value="CoA-bd"/>
</dbReference>
<dbReference type="InterPro" id="IPR016102">
    <property type="entry name" value="Succinyl-CoA_synth-like"/>
</dbReference>
<accession>A0A955RK94</accession>
<proteinExistence type="predicted"/>
<keyword evidence="2" id="KW-0547">Nucleotide-binding</keyword>
<reference evidence="5" key="2">
    <citation type="journal article" date="2021" name="Microbiome">
        <title>Successional dynamics and alternative stable states in a saline activated sludge microbial community over 9 years.</title>
        <authorList>
            <person name="Wang Y."/>
            <person name="Ye J."/>
            <person name="Ju F."/>
            <person name="Liu L."/>
            <person name="Boyd J.A."/>
            <person name="Deng Y."/>
            <person name="Parks D.H."/>
            <person name="Jiang X."/>
            <person name="Yin X."/>
            <person name="Woodcroft B.J."/>
            <person name="Tyson G.W."/>
            <person name="Hugenholtz P."/>
            <person name="Polz M.F."/>
            <person name="Zhang T."/>
        </authorList>
    </citation>
    <scope>NUCLEOTIDE SEQUENCE</scope>
    <source>
        <strain evidence="5">HKST-UBA11</strain>
    </source>
</reference>
<dbReference type="InterPro" id="IPR032875">
    <property type="entry name" value="Succ_CoA_lig_flav_dom"/>
</dbReference>
<dbReference type="PANTHER" id="PTHR43334:SF2">
    <property type="entry name" value="ACETATE--COA LIGASE [ADP-FORMING]"/>
    <property type="match status" value="1"/>
</dbReference>
<feature type="domain" description="CoA-binding" evidence="4">
    <location>
        <begin position="7"/>
        <end position="102"/>
    </location>
</feature>
<protein>
    <submittedName>
        <fullName evidence="5">Acetate--CoA ligase family protein</fullName>
    </submittedName>
</protein>
<evidence type="ECO:0000256" key="1">
    <source>
        <dbReference type="ARBA" id="ARBA00022598"/>
    </source>
</evidence>
<dbReference type="Pfam" id="PF13607">
    <property type="entry name" value="Succ_CoA_lig"/>
    <property type="match status" value="1"/>
</dbReference>
<dbReference type="Pfam" id="PF13380">
    <property type="entry name" value="CoA_binding_2"/>
    <property type="match status" value="1"/>
</dbReference>
<dbReference type="SUPFAM" id="SSF51735">
    <property type="entry name" value="NAD(P)-binding Rossmann-fold domains"/>
    <property type="match status" value="1"/>
</dbReference>
<dbReference type="Gene3D" id="3.30.1490.20">
    <property type="entry name" value="ATP-grasp fold, A domain"/>
    <property type="match status" value="1"/>
</dbReference>
<evidence type="ECO:0000313" key="6">
    <source>
        <dbReference type="Proteomes" id="UP000754563"/>
    </source>
</evidence>
<evidence type="ECO:0000256" key="2">
    <source>
        <dbReference type="ARBA" id="ARBA00022741"/>
    </source>
</evidence>
<dbReference type="EMBL" id="JAGQLH010000027">
    <property type="protein sequence ID" value="MCA9385556.1"/>
    <property type="molecule type" value="Genomic_DNA"/>
</dbReference>
<dbReference type="SUPFAM" id="SSF52210">
    <property type="entry name" value="Succinyl-CoA synthetase domains"/>
    <property type="match status" value="2"/>
</dbReference>
<dbReference type="PANTHER" id="PTHR43334">
    <property type="entry name" value="ACETATE--COA LIGASE [ADP-FORMING]"/>
    <property type="match status" value="1"/>
</dbReference>
<gene>
    <name evidence="5" type="ORF">KC717_02820</name>
</gene>
<evidence type="ECO:0000313" key="5">
    <source>
        <dbReference type="EMBL" id="MCA9385556.1"/>
    </source>
</evidence>
<comment type="caution">
    <text evidence="5">The sequence shown here is derived from an EMBL/GenBank/DDBJ whole genome shotgun (WGS) entry which is preliminary data.</text>
</comment>
<dbReference type="Gene3D" id="3.30.470.20">
    <property type="entry name" value="ATP-grasp fold, B domain"/>
    <property type="match status" value="1"/>
</dbReference>
<dbReference type="Proteomes" id="UP000754563">
    <property type="component" value="Unassembled WGS sequence"/>
</dbReference>
<evidence type="ECO:0000256" key="3">
    <source>
        <dbReference type="ARBA" id="ARBA00022840"/>
    </source>
</evidence>
<dbReference type="Gene3D" id="3.40.50.720">
    <property type="entry name" value="NAD(P)-binding Rossmann-like Domain"/>
    <property type="match status" value="1"/>
</dbReference>
<dbReference type="SMART" id="SM00881">
    <property type="entry name" value="CoA_binding"/>
    <property type="match status" value="1"/>
</dbReference>
<keyword evidence="3" id="KW-0067">ATP-binding</keyword>
<dbReference type="InterPro" id="IPR013815">
    <property type="entry name" value="ATP_grasp_subdomain_1"/>
</dbReference>
<name>A0A955RK94_9BACT</name>
<evidence type="ECO:0000259" key="4">
    <source>
        <dbReference type="SMART" id="SM00881"/>
    </source>
</evidence>
<dbReference type="GO" id="GO:0005524">
    <property type="term" value="F:ATP binding"/>
    <property type="evidence" value="ECO:0007669"/>
    <property type="project" value="UniProtKB-KW"/>
</dbReference>
<dbReference type="Pfam" id="PF13549">
    <property type="entry name" value="ATP-grasp_5"/>
    <property type="match status" value="1"/>
</dbReference>
<dbReference type="AlphaFoldDB" id="A0A955RK94"/>
<dbReference type="SUPFAM" id="SSF56059">
    <property type="entry name" value="Glutathione synthetase ATP-binding domain-like"/>
    <property type="match status" value="1"/>
</dbReference>
<dbReference type="Pfam" id="PF19045">
    <property type="entry name" value="Ligase_CoA_2"/>
    <property type="match status" value="1"/>
</dbReference>
<dbReference type="Gene3D" id="3.40.50.261">
    <property type="entry name" value="Succinyl-CoA synthetase domains"/>
    <property type="match status" value="2"/>
</dbReference>
<keyword evidence="1 5" id="KW-0436">Ligase</keyword>
<reference evidence="5" key="1">
    <citation type="submission" date="2020-04" db="EMBL/GenBank/DDBJ databases">
        <authorList>
            <person name="Zhang T."/>
        </authorList>
    </citation>
    <scope>NUCLEOTIDE SEQUENCE</scope>
    <source>
        <strain evidence="5">HKST-UBA11</strain>
    </source>
</reference>
<dbReference type="InterPro" id="IPR043938">
    <property type="entry name" value="Ligase_CoA_dom"/>
</dbReference>
<dbReference type="InterPro" id="IPR036291">
    <property type="entry name" value="NAD(P)-bd_dom_sf"/>
</dbReference>
<sequence length="701" mass="77334">MSNLTALFNPRSIAIVGISENPQKIGSVLYANIKAAEFAGEIALINPKHQTLYGESVYSSIKFVPFEIELVCIAIPAEYIEPVIDECIEKHVNSIVIVSAGFSDYDEKGAQLEERIIEKTKKAGIRVLGPNCLGLIVPPSKLNASFAASNAYDGNIGFLSQSGAMCTALLDMSLSKNLGFSHFVSFGNKPDISELDLLQEWIKDDQVQVIGGYLEEVTDGQELVKLAQKTTKPIILFKPGMSDEAKSAISSHTGALAGSSQVITTAFEQSGIIQVHETQSLFNYLMTFSWVHPPEGNNVAIITNAGGPGIIATDDIIHNGLKLAKLSEETQQAIAETLPPTAGTHNPIDVIGDAQAQQFEGPLKILIHDEQVNAIILIVSPQLVTQIEETAKLIVNTVSITKKPIIPVFLGGKHVEHGKEILNEHHIPAFSTVHEAVSCLAQLYHFRSFQMNKHKYLTNQLPKRSLNPSIVLKPSNDFGAIEEIKTMQLLEEFAFDTPAQILTDDYEEAKEFLAKHMSVVIKPTTKDLIHKTEEKTVFIDVQSSKDLELHFKEIQEILHKHTTSPKPTVLVQEYIPDAEEFFIGAKRDGTEQVYELDAPGFGHLLTFGKGGIYTEVYKDIVFALAPTTQEYIEKKLKETNVWEILNGARGLQPKAVNKVIETILSIQTLLLNYPEIESLDLNPLLVTENRAIAVDMKIFIK</sequence>